<evidence type="ECO:0000256" key="5">
    <source>
        <dbReference type="ARBA" id="ARBA00022821"/>
    </source>
</evidence>
<dbReference type="SUPFAM" id="SSF52058">
    <property type="entry name" value="L domain-like"/>
    <property type="match status" value="1"/>
</dbReference>
<dbReference type="InterPro" id="IPR042197">
    <property type="entry name" value="Apaf_helical"/>
</dbReference>
<evidence type="ECO:0000259" key="9">
    <source>
        <dbReference type="Pfam" id="PF18052"/>
    </source>
</evidence>
<proteinExistence type="inferred from homology"/>
<evidence type="ECO:0000256" key="6">
    <source>
        <dbReference type="ARBA" id="ARBA00022840"/>
    </source>
</evidence>
<evidence type="ECO:0000256" key="7">
    <source>
        <dbReference type="SAM" id="MobiDB-lite"/>
    </source>
</evidence>
<evidence type="ECO:0000259" key="10">
    <source>
        <dbReference type="Pfam" id="PF23559"/>
    </source>
</evidence>
<evidence type="ECO:0000259" key="8">
    <source>
        <dbReference type="Pfam" id="PF00931"/>
    </source>
</evidence>
<dbReference type="Pfam" id="PF18052">
    <property type="entry name" value="Rx_N"/>
    <property type="match status" value="2"/>
</dbReference>
<feature type="domain" description="Disease resistance protein winged helix" evidence="10">
    <location>
        <begin position="592"/>
        <end position="662"/>
    </location>
</feature>
<evidence type="ECO:0000256" key="1">
    <source>
        <dbReference type="ARBA" id="ARBA00008894"/>
    </source>
</evidence>
<evidence type="ECO:0000256" key="2">
    <source>
        <dbReference type="ARBA" id="ARBA00022614"/>
    </source>
</evidence>
<dbReference type="InterPro" id="IPR036388">
    <property type="entry name" value="WH-like_DNA-bd_sf"/>
</dbReference>
<feature type="domain" description="Disease resistance N-terminal" evidence="9">
    <location>
        <begin position="166"/>
        <end position="250"/>
    </location>
</feature>
<dbReference type="FunFam" id="3.40.50.300:FF:001091">
    <property type="entry name" value="Probable disease resistance protein At1g61300"/>
    <property type="match status" value="1"/>
</dbReference>
<dbReference type="InterPro" id="IPR058922">
    <property type="entry name" value="WHD_DRP"/>
</dbReference>
<dbReference type="Gene3D" id="3.40.50.300">
    <property type="entry name" value="P-loop containing nucleotide triphosphate hydrolases"/>
    <property type="match status" value="1"/>
</dbReference>
<dbReference type="OrthoDB" id="646178at2759"/>
<dbReference type="InterPro" id="IPR027417">
    <property type="entry name" value="P-loop_NTPase"/>
</dbReference>
<keyword evidence="4" id="KW-0547">Nucleotide-binding</keyword>
<evidence type="ECO:0000313" key="11">
    <source>
        <dbReference type="EMBL" id="GER34181.1"/>
    </source>
</evidence>
<dbReference type="Gene3D" id="1.10.8.430">
    <property type="entry name" value="Helical domain of apoptotic protease-activating factors"/>
    <property type="match status" value="1"/>
</dbReference>
<dbReference type="Pfam" id="PF00931">
    <property type="entry name" value="NB-ARC"/>
    <property type="match status" value="1"/>
</dbReference>
<dbReference type="CDD" id="cd14798">
    <property type="entry name" value="RX-CC_like"/>
    <property type="match status" value="2"/>
</dbReference>
<evidence type="ECO:0000256" key="3">
    <source>
        <dbReference type="ARBA" id="ARBA00022737"/>
    </source>
</evidence>
<dbReference type="GO" id="GO:0043531">
    <property type="term" value="F:ADP binding"/>
    <property type="evidence" value="ECO:0007669"/>
    <property type="project" value="InterPro"/>
</dbReference>
<organism evidence="11 12">
    <name type="scientific">Striga asiatica</name>
    <name type="common">Asiatic witchweed</name>
    <name type="synonym">Buchnera asiatica</name>
    <dbReference type="NCBI Taxonomy" id="4170"/>
    <lineage>
        <taxon>Eukaryota</taxon>
        <taxon>Viridiplantae</taxon>
        <taxon>Streptophyta</taxon>
        <taxon>Embryophyta</taxon>
        <taxon>Tracheophyta</taxon>
        <taxon>Spermatophyta</taxon>
        <taxon>Magnoliopsida</taxon>
        <taxon>eudicotyledons</taxon>
        <taxon>Gunneridae</taxon>
        <taxon>Pentapetalae</taxon>
        <taxon>asterids</taxon>
        <taxon>lamiids</taxon>
        <taxon>Lamiales</taxon>
        <taxon>Orobanchaceae</taxon>
        <taxon>Buchnereae</taxon>
        <taxon>Striga</taxon>
    </lineage>
</organism>
<dbReference type="EMBL" id="BKCP01004849">
    <property type="protein sequence ID" value="GER34181.1"/>
    <property type="molecule type" value="Genomic_DNA"/>
</dbReference>
<dbReference type="PANTHER" id="PTHR23155">
    <property type="entry name" value="DISEASE RESISTANCE PROTEIN RP"/>
    <property type="match status" value="1"/>
</dbReference>
<dbReference type="Gene3D" id="1.20.5.4130">
    <property type="match status" value="2"/>
</dbReference>
<dbReference type="InterPro" id="IPR002182">
    <property type="entry name" value="NB-ARC"/>
</dbReference>
<evidence type="ECO:0000313" key="12">
    <source>
        <dbReference type="Proteomes" id="UP000325081"/>
    </source>
</evidence>
<dbReference type="AlphaFoldDB" id="A0A5A7PNJ4"/>
<dbReference type="InterPro" id="IPR044974">
    <property type="entry name" value="Disease_R_plants"/>
</dbReference>
<dbReference type="SUPFAM" id="SSF52540">
    <property type="entry name" value="P-loop containing nucleoside triphosphate hydrolases"/>
    <property type="match status" value="1"/>
</dbReference>
<dbReference type="Pfam" id="PF23559">
    <property type="entry name" value="WHD_DRP"/>
    <property type="match status" value="1"/>
</dbReference>
<comment type="similarity">
    <text evidence="1">Belongs to the disease resistance NB-LRR family.</text>
</comment>
<comment type="caution">
    <text evidence="11">The sequence shown here is derived from an EMBL/GenBank/DDBJ whole genome shotgun (WGS) entry which is preliminary data.</text>
</comment>
<dbReference type="InterPro" id="IPR041118">
    <property type="entry name" value="Rx_N"/>
</dbReference>
<gene>
    <name evidence="11" type="ORF">STAS_10374</name>
</gene>
<dbReference type="InterPro" id="IPR032675">
    <property type="entry name" value="LRR_dom_sf"/>
</dbReference>
<feature type="domain" description="NB-ARC" evidence="8">
    <location>
        <begin position="348"/>
        <end position="501"/>
    </location>
</feature>
<dbReference type="FunFam" id="1.10.10.10:FF:000322">
    <property type="entry name" value="Probable disease resistance protein At1g63360"/>
    <property type="match status" value="1"/>
</dbReference>
<evidence type="ECO:0000256" key="4">
    <source>
        <dbReference type="ARBA" id="ARBA00022741"/>
    </source>
</evidence>
<feature type="region of interest" description="Disordered" evidence="7">
    <location>
        <begin position="296"/>
        <end position="319"/>
    </location>
</feature>
<keyword evidence="2" id="KW-0433">Leucine-rich repeat</keyword>
<dbReference type="GO" id="GO:0098542">
    <property type="term" value="P:defense response to other organism"/>
    <property type="evidence" value="ECO:0007669"/>
    <property type="project" value="TreeGrafter"/>
</dbReference>
<dbReference type="Proteomes" id="UP000325081">
    <property type="component" value="Unassembled WGS sequence"/>
</dbReference>
<dbReference type="PRINTS" id="PR00364">
    <property type="entry name" value="DISEASERSIST"/>
</dbReference>
<feature type="domain" description="Disease resistance N-terminal" evidence="9">
    <location>
        <begin position="5"/>
        <end position="89"/>
    </location>
</feature>
<dbReference type="Gene3D" id="3.80.10.10">
    <property type="entry name" value="Ribonuclease Inhibitor"/>
    <property type="match status" value="1"/>
</dbReference>
<dbReference type="Gene3D" id="1.10.10.10">
    <property type="entry name" value="Winged helix-like DNA-binding domain superfamily/Winged helix DNA-binding domain"/>
    <property type="match status" value="1"/>
</dbReference>
<reference evidence="12" key="1">
    <citation type="journal article" date="2019" name="Curr. Biol.">
        <title>Genome Sequence of Striga asiatica Provides Insight into the Evolution of Plant Parasitism.</title>
        <authorList>
            <person name="Yoshida S."/>
            <person name="Kim S."/>
            <person name="Wafula E.K."/>
            <person name="Tanskanen J."/>
            <person name="Kim Y.M."/>
            <person name="Honaas L."/>
            <person name="Yang Z."/>
            <person name="Spallek T."/>
            <person name="Conn C.E."/>
            <person name="Ichihashi Y."/>
            <person name="Cheong K."/>
            <person name="Cui S."/>
            <person name="Der J.P."/>
            <person name="Gundlach H."/>
            <person name="Jiao Y."/>
            <person name="Hori C."/>
            <person name="Ishida J.K."/>
            <person name="Kasahara H."/>
            <person name="Kiba T."/>
            <person name="Kim M.S."/>
            <person name="Koo N."/>
            <person name="Laohavisit A."/>
            <person name="Lee Y.H."/>
            <person name="Lumba S."/>
            <person name="McCourt P."/>
            <person name="Mortimer J.C."/>
            <person name="Mutuku J.M."/>
            <person name="Nomura T."/>
            <person name="Sasaki-Sekimoto Y."/>
            <person name="Seto Y."/>
            <person name="Wang Y."/>
            <person name="Wakatake T."/>
            <person name="Sakakibara H."/>
            <person name="Demura T."/>
            <person name="Yamaguchi S."/>
            <person name="Yoneyama K."/>
            <person name="Manabe R.I."/>
            <person name="Nelson D.C."/>
            <person name="Schulman A.H."/>
            <person name="Timko M.P."/>
            <person name="dePamphilis C.W."/>
            <person name="Choi D."/>
            <person name="Shirasu K."/>
        </authorList>
    </citation>
    <scope>NUCLEOTIDE SEQUENCE [LARGE SCALE GENOMIC DNA]</scope>
    <source>
        <strain evidence="12">cv. UVA1</strain>
    </source>
</reference>
<name>A0A5A7PNJ4_STRAF</name>
<dbReference type="GO" id="GO:0005524">
    <property type="term" value="F:ATP binding"/>
    <property type="evidence" value="ECO:0007669"/>
    <property type="project" value="UniProtKB-KW"/>
</dbReference>
<dbReference type="InterPro" id="IPR038005">
    <property type="entry name" value="RX-like_CC"/>
</dbReference>
<keyword evidence="6" id="KW-0067">ATP-binding</keyword>
<keyword evidence="5" id="KW-0611">Plant defense</keyword>
<protein>
    <submittedName>
        <fullName evidence="11">NBS-LRR type resistance protein</fullName>
    </submittedName>
</protein>
<dbReference type="PANTHER" id="PTHR23155:SF1193">
    <property type="entry name" value="DISEASE RESISTANCE PROTEIN RPP13-RELATED"/>
    <property type="match status" value="1"/>
</dbReference>
<keyword evidence="12" id="KW-1185">Reference proteome</keyword>
<sequence>MAYGAVSFLLKNVPWLLTSHDDLLSGSDTEDELWLLATDLISLKTLLEPESTRSNKATQVREVERQIKKVVYAIEDTIDACVTRLAAAAADWKNMSGCSRRDLVGPADLAHLARHVRSLRKDELKPAMDRLRWSGISSKSRQRRGKQDEPRLKKLLKLSIEMAYGAVSFLLKNVPWLLTSHDDLLSGSDTEDELWLLATDLISLKTLLEPESTRSNKATQVREVERQIKKVVYAIEDTIDACVTRLAAAAADWKNMSGCSRRDLVGPADLAHLARHVRSLRKGELKPAMDRLRWSGISSKSRQRRGKQDEPRLKKAPPMMGDSMIVLEDEERKLIKALIERPYNPYPGKISITPLIGMPGLGKTTLAWKVYNNEEIQREFPTRIWASVSRDFNLRTIFLGILHEFTSKDMSKETTSDLAKAIHASLQERKFLLVLDDVWTAKALSTITSALPTNNRKGQVLVTTRSHKIFNRIEHYYPQRLRFLRNDEGWRLLQFKVFEKDGQCPPQLQGLGRHISQRCRGIPMLLLMIAGILMDYISNEETCVAIVKSWIELSQSLDMYTSGGSDVFRSVLELSYDGMCDELRDCFLYLGVFPEDYEIPAWTLTRLWISEGFVRPRQGQSLEERAHENLIDLIDRNLVIVDKLKSNGEVKTCRIHDTVHDFCKVESEGKEHLFQVLTKNGDGTFIKPSQNDQHRRICIHSNVLEFFSPEPYAPGTRSFLSFSGEEIAMPTEDIPKIPGAFELVKVLHVKPLVFRIFPLGLTQLVFLKYVVLSSDFKVLPEAVSRLSKMMTLVIHTSSRTLAIKADIWRSMVQLRDLRTNASITFHKKPVAGENRGGQHLQTLANISPEDCTLRLFERAHHLKKLGIRGILATMNFDNLGVLNDLENLKLLNDDIHYIMTPLSLPPPDKFPPKLRSLTLSATFLGWEQMPIVGMLENLEVLKLKDNAFVGRCWEVGPGGFRSLEVLHIGYTNIVSWEASDHEFPKLKCLMVRNCEELESLPQVLADVPCLETMVLHRLSKSAVASARKIQQQILQNRGDCGGGGRGIKLSIFPPYE</sequence>
<keyword evidence="3" id="KW-0677">Repeat</keyword>
<dbReference type="GO" id="GO:0051607">
    <property type="term" value="P:defense response to virus"/>
    <property type="evidence" value="ECO:0007669"/>
    <property type="project" value="UniProtKB-ARBA"/>
</dbReference>
<accession>A0A5A7PNJ4</accession>